<gene>
    <name evidence="1" type="ORF">SKTS_17620</name>
</gene>
<dbReference type="SMART" id="SM01322">
    <property type="entry name" value="YaeQ"/>
    <property type="match status" value="1"/>
</dbReference>
<evidence type="ECO:0008006" key="3">
    <source>
        <dbReference type="Google" id="ProtNLM"/>
    </source>
</evidence>
<dbReference type="InterPro" id="IPR011335">
    <property type="entry name" value="Restrct_endonuc-II-like"/>
</dbReference>
<dbReference type="PANTHER" id="PTHR38784:SF1">
    <property type="entry name" value="SUCROSE PHOSPHORYLASE"/>
    <property type="match status" value="1"/>
</dbReference>
<dbReference type="SUPFAM" id="SSF52980">
    <property type="entry name" value="Restriction endonuclease-like"/>
    <property type="match status" value="1"/>
</dbReference>
<dbReference type="Proteomes" id="UP000502260">
    <property type="component" value="Chromosome"/>
</dbReference>
<dbReference type="InterPro" id="IPR009822">
    <property type="entry name" value="YaeQ"/>
</dbReference>
<dbReference type="PANTHER" id="PTHR38784">
    <property type="entry name" value="SUCROSE PHOSPHORYLASE"/>
    <property type="match status" value="1"/>
</dbReference>
<protein>
    <recommendedName>
        <fullName evidence="3">YaeQ family protein</fullName>
    </recommendedName>
</protein>
<name>A0A6F8VCY6_9PROT</name>
<dbReference type="InterPro" id="IPR038590">
    <property type="entry name" value="YaeQ_sf"/>
</dbReference>
<dbReference type="PIRSF" id="PIRSF011484">
    <property type="entry name" value="YaeQ"/>
    <property type="match status" value="1"/>
</dbReference>
<dbReference type="KEGG" id="slac:SKTS_17620"/>
<dbReference type="CDD" id="cd22368">
    <property type="entry name" value="YaeQ-like"/>
    <property type="match status" value="1"/>
</dbReference>
<dbReference type="Pfam" id="PF07152">
    <property type="entry name" value="YaeQ"/>
    <property type="match status" value="1"/>
</dbReference>
<reference evidence="2" key="1">
    <citation type="submission" date="2020-03" db="EMBL/GenBank/DDBJ databases">
        <title>Complete genome sequence of sulfur-oxidizing bacterium skT11.</title>
        <authorList>
            <person name="Kanda M."/>
            <person name="Kojima H."/>
            <person name="Fukui M."/>
        </authorList>
    </citation>
    <scope>NUCLEOTIDE SEQUENCE [LARGE SCALE GENOMIC DNA]</scope>
    <source>
        <strain evidence="2">skT11</strain>
    </source>
</reference>
<evidence type="ECO:0000313" key="2">
    <source>
        <dbReference type="Proteomes" id="UP000502260"/>
    </source>
</evidence>
<keyword evidence="2" id="KW-1185">Reference proteome</keyword>
<evidence type="ECO:0000313" key="1">
    <source>
        <dbReference type="EMBL" id="BCB26876.1"/>
    </source>
</evidence>
<dbReference type="EMBL" id="AP022853">
    <property type="protein sequence ID" value="BCB26876.1"/>
    <property type="molecule type" value="Genomic_DNA"/>
</dbReference>
<dbReference type="RefSeq" id="WP_173063479.1">
    <property type="nucleotide sequence ID" value="NZ_AP022853.1"/>
</dbReference>
<dbReference type="Gene3D" id="3.10.640.10">
    <property type="entry name" value="Restriction endonuclease-like alpha-beta roll domain"/>
    <property type="match status" value="1"/>
</dbReference>
<dbReference type="AlphaFoldDB" id="A0A6F8VCY6"/>
<accession>A0A6F8VCY6</accession>
<organism evidence="1 2">
    <name type="scientific">Sulfurimicrobium lacus</name>
    <dbReference type="NCBI Taxonomy" id="2715678"/>
    <lineage>
        <taxon>Bacteria</taxon>
        <taxon>Pseudomonadati</taxon>
        <taxon>Pseudomonadota</taxon>
        <taxon>Betaproteobacteria</taxon>
        <taxon>Nitrosomonadales</taxon>
        <taxon>Sulfuricellaceae</taxon>
        <taxon>Sulfurimicrobium</taxon>
    </lineage>
</organism>
<proteinExistence type="predicted"/>
<sequence>MALKATIFKADLQISDMDRNYYHEHALTIARHPSETDERMMVRVLAFALHAHEALAFGQGLSTDDEPDLWQKDLTGAIELWIDVGLPDEKLVRKACGRARQVFIYTYGGRVADIWWDQNCSKFERSSNLAVVNLSVESSRAMAKLAQRNMQLTCTIQDGLVWLADKENTVQVEATVRKAPPSL</sequence>